<dbReference type="Gene3D" id="3.40.630.30">
    <property type="match status" value="1"/>
</dbReference>
<dbReference type="InterPro" id="IPR050680">
    <property type="entry name" value="YpeA/RimI_acetyltransf"/>
</dbReference>
<dbReference type="Pfam" id="PF00583">
    <property type="entry name" value="Acetyltransf_1"/>
    <property type="match status" value="1"/>
</dbReference>
<keyword evidence="1 4" id="KW-0808">Transferase</keyword>
<dbReference type="OrthoDB" id="357176at2"/>
<evidence type="ECO:0000259" key="3">
    <source>
        <dbReference type="PROSITE" id="PS51186"/>
    </source>
</evidence>
<protein>
    <submittedName>
        <fullName evidence="4">GNAT family N-acetyltransferase</fullName>
    </submittedName>
</protein>
<keyword evidence="2" id="KW-0012">Acyltransferase</keyword>
<dbReference type="SUPFAM" id="SSF55729">
    <property type="entry name" value="Acyl-CoA N-acyltransferases (Nat)"/>
    <property type="match status" value="1"/>
</dbReference>
<evidence type="ECO:0000313" key="4">
    <source>
        <dbReference type="EMBL" id="RKD30308.1"/>
    </source>
</evidence>
<sequence>MSVYIRKGLMSDADELEKLYDDLNDYSAENINYCGFKKGIYPTRIDAVKGIEENNLYVAIKGDVIVGSFILRHKSEEAYNSACWKKDLTYDKVLVIYTFVVHPNYSNQGIGSKLLDFAEELAKEQGVESLRLDVYSINLPAIHVYEKNNFEYIDTVDLGLEEYGLKWFKLYEKLIY</sequence>
<dbReference type="InterPro" id="IPR000182">
    <property type="entry name" value="GNAT_dom"/>
</dbReference>
<keyword evidence="5" id="KW-1185">Reference proteome</keyword>
<dbReference type="Proteomes" id="UP000284277">
    <property type="component" value="Unassembled WGS sequence"/>
</dbReference>
<comment type="caution">
    <text evidence="4">The sequence shown here is derived from an EMBL/GenBank/DDBJ whole genome shotgun (WGS) entry which is preliminary data.</text>
</comment>
<dbReference type="AlphaFoldDB" id="A0A419SYU3"/>
<dbReference type="PROSITE" id="PS51186">
    <property type="entry name" value="GNAT"/>
    <property type="match status" value="1"/>
</dbReference>
<dbReference type="RefSeq" id="WP_120197832.1">
    <property type="nucleotide sequence ID" value="NZ_MCIA01000031.1"/>
</dbReference>
<name>A0A419SYU3_9FIRM</name>
<evidence type="ECO:0000256" key="1">
    <source>
        <dbReference type="ARBA" id="ARBA00022679"/>
    </source>
</evidence>
<organism evidence="4 5">
    <name type="scientific">Lacrimispora algidixylanolytica</name>
    <dbReference type="NCBI Taxonomy" id="94868"/>
    <lineage>
        <taxon>Bacteria</taxon>
        <taxon>Bacillati</taxon>
        <taxon>Bacillota</taxon>
        <taxon>Clostridia</taxon>
        <taxon>Lachnospirales</taxon>
        <taxon>Lachnospiraceae</taxon>
        <taxon>Lacrimispora</taxon>
    </lineage>
</organism>
<evidence type="ECO:0000313" key="5">
    <source>
        <dbReference type="Proteomes" id="UP000284277"/>
    </source>
</evidence>
<dbReference type="PANTHER" id="PTHR43420:SF47">
    <property type="entry name" value="N-ACETYLTRANSFERASE DOMAIN-CONTAINING PROTEIN"/>
    <property type="match status" value="1"/>
</dbReference>
<dbReference type="InterPro" id="IPR016181">
    <property type="entry name" value="Acyl_CoA_acyltransferase"/>
</dbReference>
<evidence type="ECO:0000256" key="2">
    <source>
        <dbReference type="ARBA" id="ARBA00023315"/>
    </source>
</evidence>
<proteinExistence type="predicted"/>
<dbReference type="CDD" id="cd04301">
    <property type="entry name" value="NAT_SF"/>
    <property type="match status" value="1"/>
</dbReference>
<reference evidence="4 5" key="1">
    <citation type="submission" date="2016-08" db="EMBL/GenBank/DDBJ databases">
        <title>A new outlook on sporulation: Clostridium algidixylanolyticum.</title>
        <authorList>
            <person name="Poppleton D.I."/>
            <person name="Gribaldo S."/>
        </authorList>
    </citation>
    <scope>NUCLEOTIDE SEQUENCE [LARGE SCALE GENOMIC DNA]</scope>
    <source>
        <strain evidence="4 5">SPL73</strain>
    </source>
</reference>
<dbReference type="GO" id="GO:0016747">
    <property type="term" value="F:acyltransferase activity, transferring groups other than amino-acyl groups"/>
    <property type="evidence" value="ECO:0007669"/>
    <property type="project" value="InterPro"/>
</dbReference>
<accession>A0A419SYU3</accession>
<gene>
    <name evidence="4" type="ORF">BET01_06865</name>
</gene>
<dbReference type="PANTHER" id="PTHR43420">
    <property type="entry name" value="ACETYLTRANSFERASE"/>
    <property type="match status" value="1"/>
</dbReference>
<dbReference type="EMBL" id="MCIA01000031">
    <property type="protein sequence ID" value="RKD30308.1"/>
    <property type="molecule type" value="Genomic_DNA"/>
</dbReference>
<feature type="domain" description="N-acetyltransferase" evidence="3">
    <location>
        <begin position="3"/>
        <end position="176"/>
    </location>
</feature>